<dbReference type="AlphaFoldDB" id="A0A5B7G9N1"/>
<evidence type="ECO:0000313" key="3">
    <source>
        <dbReference type="Proteomes" id="UP000324222"/>
    </source>
</evidence>
<feature type="region of interest" description="Disordered" evidence="1">
    <location>
        <begin position="1"/>
        <end position="58"/>
    </location>
</feature>
<feature type="compositionally biased region" description="Polar residues" evidence="1">
    <location>
        <begin position="31"/>
        <end position="43"/>
    </location>
</feature>
<dbReference type="Proteomes" id="UP000324222">
    <property type="component" value="Unassembled WGS sequence"/>
</dbReference>
<name>A0A5B7G9N1_PORTR</name>
<sequence>MGVKGERGHRSRSTTTGHSLSRCAAAPPLSHSPTKTGSRTEAGSNKGGGSRGLHSAANTGTVGVEATVGQRCQVSALCGPASELSAQTHNERGGDPHAPTRYT</sequence>
<feature type="region of interest" description="Disordered" evidence="1">
    <location>
        <begin position="83"/>
        <end position="103"/>
    </location>
</feature>
<keyword evidence="3" id="KW-1185">Reference proteome</keyword>
<evidence type="ECO:0000313" key="2">
    <source>
        <dbReference type="EMBL" id="MPC54135.1"/>
    </source>
</evidence>
<protein>
    <submittedName>
        <fullName evidence="2">Uncharacterized protein</fullName>
    </submittedName>
</protein>
<gene>
    <name evidence="2" type="ORF">E2C01_048042</name>
</gene>
<organism evidence="2 3">
    <name type="scientific">Portunus trituberculatus</name>
    <name type="common">Swimming crab</name>
    <name type="synonym">Neptunus trituberculatus</name>
    <dbReference type="NCBI Taxonomy" id="210409"/>
    <lineage>
        <taxon>Eukaryota</taxon>
        <taxon>Metazoa</taxon>
        <taxon>Ecdysozoa</taxon>
        <taxon>Arthropoda</taxon>
        <taxon>Crustacea</taxon>
        <taxon>Multicrustacea</taxon>
        <taxon>Malacostraca</taxon>
        <taxon>Eumalacostraca</taxon>
        <taxon>Eucarida</taxon>
        <taxon>Decapoda</taxon>
        <taxon>Pleocyemata</taxon>
        <taxon>Brachyura</taxon>
        <taxon>Eubrachyura</taxon>
        <taxon>Portunoidea</taxon>
        <taxon>Portunidae</taxon>
        <taxon>Portuninae</taxon>
        <taxon>Portunus</taxon>
    </lineage>
</organism>
<reference evidence="2 3" key="1">
    <citation type="submission" date="2019-05" db="EMBL/GenBank/DDBJ databases">
        <title>Another draft genome of Portunus trituberculatus and its Hox gene families provides insights of decapod evolution.</title>
        <authorList>
            <person name="Jeong J.-H."/>
            <person name="Song I."/>
            <person name="Kim S."/>
            <person name="Choi T."/>
            <person name="Kim D."/>
            <person name="Ryu S."/>
            <person name="Kim W."/>
        </authorList>
    </citation>
    <scope>NUCLEOTIDE SEQUENCE [LARGE SCALE GENOMIC DNA]</scope>
    <source>
        <tissue evidence="2">Muscle</tissue>
    </source>
</reference>
<comment type="caution">
    <text evidence="2">The sequence shown here is derived from an EMBL/GenBank/DDBJ whole genome shotgun (WGS) entry which is preliminary data.</text>
</comment>
<accession>A0A5B7G9N1</accession>
<evidence type="ECO:0000256" key="1">
    <source>
        <dbReference type="SAM" id="MobiDB-lite"/>
    </source>
</evidence>
<dbReference type="EMBL" id="VSRR010012131">
    <property type="protein sequence ID" value="MPC54135.1"/>
    <property type="molecule type" value="Genomic_DNA"/>
</dbReference>
<proteinExistence type="predicted"/>